<dbReference type="AlphaFoldDB" id="A0A975BAP2"/>
<protein>
    <submittedName>
        <fullName evidence="1">Uncharacterized protein</fullName>
    </submittedName>
</protein>
<sequence length="121" mass="13590">MANAATVISPQKNLDLICIVYDEGDSDNGISIAWIRWDGEERLAIRWNGYAHIPGKEKGMPISSSYPVWFVLPNAVAKPVLELVQQKIALGNNFAHQNCLDQSLQFCHQQHTPQSNSMHDF</sequence>
<organism evidence="1 2">
    <name type="scientific">Desulfonema limicola</name>
    <dbReference type="NCBI Taxonomy" id="45656"/>
    <lineage>
        <taxon>Bacteria</taxon>
        <taxon>Pseudomonadati</taxon>
        <taxon>Thermodesulfobacteriota</taxon>
        <taxon>Desulfobacteria</taxon>
        <taxon>Desulfobacterales</taxon>
        <taxon>Desulfococcaceae</taxon>
        <taxon>Desulfonema</taxon>
    </lineage>
</organism>
<dbReference type="KEGG" id="dli:dnl_44150"/>
<evidence type="ECO:0000313" key="1">
    <source>
        <dbReference type="EMBL" id="QTA82051.1"/>
    </source>
</evidence>
<keyword evidence="2" id="KW-1185">Reference proteome</keyword>
<dbReference type="EMBL" id="CP061799">
    <property type="protein sequence ID" value="QTA82051.1"/>
    <property type="molecule type" value="Genomic_DNA"/>
</dbReference>
<evidence type="ECO:0000313" key="2">
    <source>
        <dbReference type="Proteomes" id="UP000663720"/>
    </source>
</evidence>
<proteinExistence type="predicted"/>
<dbReference type="RefSeq" id="WP_207688017.1">
    <property type="nucleotide sequence ID" value="NZ_CP061799.1"/>
</dbReference>
<gene>
    <name evidence="1" type="ORF">dnl_44150</name>
</gene>
<dbReference type="Proteomes" id="UP000663720">
    <property type="component" value="Chromosome"/>
</dbReference>
<name>A0A975BAP2_9BACT</name>
<accession>A0A975BAP2</accession>
<reference evidence="1" key="1">
    <citation type="journal article" date="2021" name="Microb. Physiol.">
        <title>Proteogenomic Insights into the Physiology of Marine, Sulfate-Reducing, Filamentous Desulfonema limicola and Desulfonema magnum.</title>
        <authorList>
            <person name="Schnaars V."/>
            <person name="Wohlbrand L."/>
            <person name="Scheve S."/>
            <person name="Hinrichs C."/>
            <person name="Reinhardt R."/>
            <person name="Rabus R."/>
        </authorList>
    </citation>
    <scope>NUCLEOTIDE SEQUENCE</scope>
    <source>
        <strain evidence="1">5ac10</strain>
    </source>
</reference>